<accession>A0A9X2WI83</accession>
<dbReference type="InterPro" id="IPR014593">
    <property type="entry name" value="UCP034961_SH3_2"/>
</dbReference>
<dbReference type="EMBL" id="JAOANI010000028">
    <property type="protein sequence ID" value="MCT7360614.1"/>
    <property type="molecule type" value="Genomic_DNA"/>
</dbReference>
<dbReference type="Gene3D" id="2.30.30.40">
    <property type="entry name" value="SH3 Domains"/>
    <property type="match status" value="1"/>
</dbReference>
<feature type="domain" description="SH3" evidence="2">
    <location>
        <begin position="3"/>
        <end position="56"/>
    </location>
</feature>
<name>A0A9X2WI83_9GAMM</name>
<evidence type="ECO:0000313" key="3">
    <source>
        <dbReference type="EMBL" id="MCT7360614.1"/>
    </source>
</evidence>
<evidence type="ECO:0000256" key="1">
    <source>
        <dbReference type="ARBA" id="ARBA00022443"/>
    </source>
</evidence>
<evidence type="ECO:0000313" key="4">
    <source>
        <dbReference type="Proteomes" id="UP001147830"/>
    </source>
</evidence>
<organism evidence="3 4">
    <name type="scientific">Thalassolituus pacificus</name>
    <dbReference type="NCBI Taxonomy" id="2975440"/>
    <lineage>
        <taxon>Bacteria</taxon>
        <taxon>Pseudomonadati</taxon>
        <taxon>Pseudomonadota</taxon>
        <taxon>Gammaproteobacteria</taxon>
        <taxon>Oceanospirillales</taxon>
        <taxon>Oceanospirillaceae</taxon>
        <taxon>Thalassolituus</taxon>
    </lineage>
</organism>
<evidence type="ECO:0000259" key="2">
    <source>
        <dbReference type="Pfam" id="PF07653"/>
    </source>
</evidence>
<comment type="caution">
    <text evidence="3">The sequence shown here is derived from an EMBL/GenBank/DDBJ whole genome shotgun (WGS) entry which is preliminary data.</text>
</comment>
<dbReference type="PIRSF" id="PIRSF034961">
    <property type="entry name" value="UCP034961_SH3_2"/>
    <property type="match status" value="1"/>
</dbReference>
<dbReference type="RefSeq" id="WP_260977443.1">
    <property type="nucleotide sequence ID" value="NZ_JAOANI010000028.1"/>
</dbReference>
<sequence>MKVVVITEHVSEYTDPVFLRKGEQVTLGETDDEYPNWIFATSVSGTQGWVPLQYLEQSACKTSGNMLCDYDSLELNTKSGEILTVQFELHDWYRVTRTNAEVGWVPVMTVQSVPVDA</sequence>
<dbReference type="Pfam" id="PF07653">
    <property type="entry name" value="SH3_2"/>
    <property type="match status" value="1"/>
</dbReference>
<gene>
    <name evidence="3" type="ORF">NYR02_16455</name>
</gene>
<dbReference type="Proteomes" id="UP001147830">
    <property type="component" value="Unassembled WGS sequence"/>
</dbReference>
<dbReference type="SUPFAM" id="SSF50044">
    <property type="entry name" value="SH3-domain"/>
    <property type="match status" value="2"/>
</dbReference>
<dbReference type="InterPro" id="IPR001452">
    <property type="entry name" value="SH3_domain"/>
</dbReference>
<dbReference type="AlphaFoldDB" id="A0A9X2WI83"/>
<keyword evidence="4" id="KW-1185">Reference proteome</keyword>
<reference evidence="3" key="1">
    <citation type="journal article" date="2022" name="Front. Microbiol.">
        <title>Genome-based taxonomic rearrangement of Oceanobacter-related bacteria including the description of Thalassolituus hydrocarbonoclasticus sp. nov. and Thalassolituus pacificus sp. nov. and emended description of the genus Thalassolituus.</title>
        <authorList>
            <person name="Dong C."/>
            <person name="Wei L."/>
            <person name="Wang J."/>
            <person name="Lai Q."/>
            <person name="Huang Z."/>
            <person name="Shao Z."/>
        </authorList>
    </citation>
    <scope>NUCLEOTIDE SEQUENCE</scope>
    <source>
        <strain evidence="3">59MF3M-4</strain>
    </source>
</reference>
<dbReference type="InterPro" id="IPR036028">
    <property type="entry name" value="SH3-like_dom_sf"/>
</dbReference>
<proteinExistence type="predicted"/>
<keyword evidence="1" id="KW-0728">SH3 domain</keyword>
<protein>
    <submittedName>
        <fullName evidence="3">SH3 domain-containing protein</fullName>
    </submittedName>
</protein>
<reference evidence="3" key="2">
    <citation type="submission" date="2022-08" db="EMBL/GenBank/DDBJ databases">
        <authorList>
            <person name="Dong C."/>
        </authorList>
    </citation>
    <scope>NUCLEOTIDE SEQUENCE</scope>
    <source>
        <strain evidence="3">59MF3M-4</strain>
    </source>
</reference>